<organism evidence="2 3">
    <name type="scientific">Mucuna pruriens</name>
    <name type="common">Velvet bean</name>
    <name type="synonym">Dolichos pruriens</name>
    <dbReference type="NCBI Taxonomy" id="157652"/>
    <lineage>
        <taxon>Eukaryota</taxon>
        <taxon>Viridiplantae</taxon>
        <taxon>Streptophyta</taxon>
        <taxon>Embryophyta</taxon>
        <taxon>Tracheophyta</taxon>
        <taxon>Spermatophyta</taxon>
        <taxon>Magnoliopsida</taxon>
        <taxon>eudicotyledons</taxon>
        <taxon>Gunneridae</taxon>
        <taxon>Pentapetalae</taxon>
        <taxon>rosids</taxon>
        <taxon>fabids</taxon>
        <taxon>Fabales</taxon>
        <taxon>Fabaceae</taxon>
        <taxon>Papilionoideae</taxon>
        <taxon>50 kb inversion clade</taxon>
        <taxon>NPAAA clade</taxon>
        <taxon>indigoferoid/millettioid clade</taxon>
        <taxon>Phaseoleae</taxon>
        <taxon>Mucuna</taxon>
    </lineage>
</organism>
<feature type="region of interest" description="Disordered" evidence="1">
    <location>
        <begin position="1"/>
        <end position="24"/>
    </location>
</feature>
<evidence type="ECO:0000313" key="3">
    <source>
        <dbReference type="Proteomes" id="UP000257109"/>
    </source>
</evidence>
<proteinExistence type="predicted"/>
<name>A0A371I8D0_MUCPR</name>
<sequence length="138" mass="15105">MGAVTVKSEVLGLESSPPSVEKPQGVCSDTEEHHHLVHLNTPDGSTIPNKPIIHHDGFRRALTSSEASGTANGTLPEMQVQLAQISMEGITLELRCLNDCLWIRYGDHQLGNPFSQLKLLQQTGTIDEYVEAFEVLMA</sequence>
<dbReference type="EMBL" id="QJKJ01000668">
    <property type="protein sequence ID" value="RDY11300.1"/>
    <property type="molecule type" value="Genomic_DNA"/>
</dbReference>
<feature type="non-terminal residue" evidence="2">
    <location>
        <position position="1"/>
    </location>
</feature>
<evidence type="ECO:0008006" key="4">
    <source>
        <dbReference type="Google" id="ProtNLM"/>
    </source>
</evidence>
<comment type="caution">
    <text evidence="2">The sequence shown here is derived from an EMBL/GenBank/DDBJ whole genome shotgun (WGS) entry which is preliminary data.</text>
</comment>
<accession>A0A371I8D0</accession>
<evidence type="ECO:0000313" key="2">
    <source>
        <dbReference type="EMBL" id="RDY11300.1"/>
    </source>
</evidence>
<reference evidence="2" key="1">
    <citation type="submission" date="2018-05" db="EMBL/GenBank/DDBJ databases">
        <title>Draft genome of Mucuna pruriens seed.</title>
        <authorList>
            <person name="Nnadi N.E."/>
            <person name="Vos R."/>
            <person name="Hasami M.H."/>
            <person name="Devisetty U.K."/>
            <person name="Aguiy J.C."/>
        </authorList>
    </citation>
    <scope>NUCLEOTIDE SEQUENCE [LARGE SCALE GENOMIC DNA]</scope>
    <source>
        <strain evidence="2">JCA_2017</strain>
    </source>
</reference>
<dbReference type="AlphaFoldDB" id="A0A371I8D0"/>
<dbReference type="Proteomes" id="UP000257109">
    <property type="component" value="Unassembled WGS sequence"/>
</dbReference>
<keyword evidence="3" id="KW-1185">Reference proteome</keyword>
<evidence type="ECO:0000256" key="1">
    <source>
        <dbReference type="SAM" id="MobiDB-lite"/>
    </source>
</evidence>
<protein>
    <recommendedName>
        <fullName evidence="4">Retrotransposon gag domain-containing protein</fullName>
    </recommendedName>
</protein>
<gene>
    <name evidence="2" type="ORF">CR513_04062</name>
</gene>